<dbReference type="PROSITE" id="PS51843">
    <property type="entry name" value="NR_LBD"/>
    <property type="match status" value="1"/>
</dbReference>
<dbReference type="OrthoDB" id="5789523at2759"/>
<dbReference type="GeneID" id="105909165"/>
<dbReference type="InterPro" id="IPR013088">
    <property type="entry name" value="Znf_NHR/GATA"/>
</dbReference>
<keyword evidence="9 22" id="KW-0479">Metal-binding</keyword>
<evidence type="ECO:0000256" key="8">
    <source>
        <dbReference type="ARBA" id="ARBA00022665"/>
    </source>
</evidence>
<keyword evidence="7" id="KW-0963">Cytoplasm</keyword>
<dbReference type="GO" id="GO:0005739">
    <property type="term" value="C:mitochondrion"/>
    <property type="evidence" value="ECO:0007669"/>
    <property type="project" value="UniProtKB-SubCell"/>
</dbReference>
<dbReference type="PROSITE" id="PS00031">
    <property type="entry name" value="NUCLEAR_REC_DBD_1"/>
    <property type="match status" value="1"/>
</dbReference>
<keyword evidence="19" id="KW-0206">Cytoskeleton</keyword>
<dbReference type="PANTHER" id="PTHR48092">
    <property type="entry name" value="KNIRPS-RELATED PROTEIN-RELATED"/>
    <property type="match status" value="1"/>
</dbReference>
<dbReference type="GO" id="GO:0008270">
    <property type="term" value="F:zinc ion binding"/>
    <property type="evidence" value="ECO:0007669"/>
    <property type="project" value="UniProtKB-KW"/>
</dbReference>
<feature type="region of interest" description="Disordered" evidence="23">
    <location>
        <begin position="362"/>
        <end position="402"/>
    </location>
</feature>
<dbReference type="GO" id="GO:0005813">
    <property type="term" value="C:centrosome"/>
    <property type="evidence" value="ECO:0007669"/>
    <property type="project" value="UniProtKB-SubCell"/>
</dbReference>
<dbReference type="InterPro" id="IPR001409">
    <property type="entry name" value="Glcrtcd_rcpt"/>
</dbReference>
<name>A0A6P3WAR4_CLUHA</name>
<dbReference type="InterPro" id="IPR001723">
    <property type="entry name" value="Nuclear_hrmn_rcpt"/>
</dbReference>
<evidence type="ECO:0000256" key="14">
    <source>
        <dbReference type="ARBA" id="ARBA00023121"/>
    </source>
</evidence>
<reference evidence="27" key="1">
    <citation type="submission" date="2025-08" db="UniProtKB">
        <authorList>
            <consortium name="RefSeq"/>
        </authorList>
    </citation>
    <scope>IDENTIFICATION</scope>
</reference>
<dbReference type="RefSeq" id="XP_012693220.1">
    <property type="nucleotide sequence ID" value="XM_012837766.3"/>
</dbReference>
<evidence type="ECO:0000256" key="16">
    <source>
        <dbReference type="ARBA" id="ARBA00023128"/>
    </source>
</evidence>
<keyword evidence="20 22" id="KW-0539">Nucleus</keyword>
<organism evidence="26 27">
    <name type="scientific">Clupea harengus</name>
    <name type="common">Atlantic herring</name>
    <dbReference type="NCBI Taxonomy" id="7950"/>
    <lineage>
        <taxon>Eukaryota</taxon>
        <taxon>Metazoa</taxon>
        <taxon>Chordata</taxon>
        <taxon>Craniata</taxon>
        <taxon>Vertebrata</taxon>
        <taxon>Euteleostomi</taxon>
        <taxon>Actinopterygii</taxon>
        <taxon>Neopterygii</taxon>
        <taxon>Teleostei</taxon>
        <taxon>Clupei</taxon>
        <taxon>Clupeiformes</taxon>
        <taxon>Clupeoidei</taxon>
        <taxon>Clupeidae</taxon>
        <taxon>Clupea</taxon>
    </lineage>
</organism>
<feature type="compositionally biased region" description="Low complexity" evidence="23">
    <location>
        <begin position="391"/>
        <end position="402"/>
    </location>
</feature>
<evidence type="ECO:0000256" key="15">
    <source>
        <dbReference type="ARBA" id="ARBA00023125"/>
    </source>
</evidence>
<dbReference type="InterPro" id="IPR000536">
    <property type="entry name" value="Nucl_hrmn_rcpt_lig-bd"/>
</dbReference>
<dbReference type="GO" id="GO:0006325">
    <property type="term" value="P:chromatin organization"/>
    <property type="evidence" value="ECO:0007669"/>
    <property type="project" value="UniProtKB-KW"/>
</dbReference>
<evidence type="ECO:0000256" key="21">
    <source>
        <dbReference type="ARBA" id="ARBA00031162"/>
    </source>
</evidence>
<feature type="domain" description="Nuclear receptor" evidence="24">
    <location>
        <begin position="411"/>
        <end position="495"/>
    </location>
</feature>
<evidence type="ECO:0000256" key="18">
    <source>
        <dbReference type="ARBA" id="ARBA00023170"/>
    </source>
</evidence>
<evidence type="ECO:0000256" key="20">
    <source>
        <dbReference type="ARBA" id="ARBA00023242"/>
    </source>
</evidence>
<keyword evidence="26" id="KW-1185">Reference proteome</keyword>
<dbReference type="GO" id="GO:1990794">
    <property type="term" value="C:basolateral part of cell"/>
    <property type="evidence" value="ECO:0007669"/>
    <property type="project" value="UniProtKB-ARBA"/>
</dbReference>
<keyword evidence="17 22" id="KW-0804">Transcription</keyword>
<gene>
    <name evidence="27" type="primary">LOC105909165</name>
</gene>
<dbReference type="InterPro" id="IPR001628">
    <property type="entry name" value="Znf_hrmn_rcpt"/>
</dbReference>
<feature type="compositionally biased region" description="Polar residues" evidence="23">
    <location>
        <begin position="370"/>
        <end position="390"/>
    </location>
</feature>
<evidence type="ECO:0000256" key="1">
    <source>
        <dbReference type="ARBA" id="ARBA00004123"/>
    </source>
</evidence>
<dbReference type="Pfam" id="PF00105">
    <property type="entry name" value="zf-C4"/>
    <property type="match status" value="1"/>
</dbReference>
<evidence type="ECO:0000313" key="26">
    <source>
        <dbReference type="Proteomes" id="UP000515152"/>
    </source>
</evidence>
<evidence type="ECO:0000256" key="7">
    <source>
        <dbReference type="ARBA" id="ARBA00022490"/>
    </source>
</evidence>
<proteinExistence type="inferred from homology"/>
<feature type="region of interest" description="Disordered" evidence="23">
    <location>
        <begin position="34"/>
        <end position="54"/>
    </location>
</feature>
<evidence type="ECO:0000313" key="27">
    <source>
        <dbReference type="RefSeq" id="XP_012693220.1"/>
    </source>
</evidence>
<keyword evidence="8" id="KW-0754">Steroid-binding</keyword>
<dbReference type="FunFam" id="3.30.50.10:FF:000047">
    <property type="entry name" value="glucocorticoid receptor isoform X1"/>
    <property type="match status" value="1"/>
</dbReference>
<evidence type="ECO:0000259" key="25">
    <source>
        <dbReference type="PROSITE" id="PS51843"/>
    </source>
</evidence>
<dbReference type="PRINTS" id="PR00398">
    <property type="entry name" value="STRDHORMONER"/>
</dbReference>
<feature type="domain" description="NR LBD" evidence="25">
    <location>
        <begin position="526"/>
        <end position="761"/>
    </location>
</feature>
<dbReference type="FunFam" id="1.10.565.10:FF:000004">
    <property type="entry name" value="Androgen receptor variant"/>
    <property type="match status" value="1"/>
</dbReference>
<dbReference type="GO" id="GO:0001046">
    <property type="term" value="F:core promoter sequence-specific DNA binding"/>
    <property type="evidence" value="ECO:0007669"/>
    <property type="project" value="UniProtKB-ARBA"/>
</dbReference>
<dbReference type="AlphaFoldDB" id="A0A6P3WAR4"/>
<feature type="region of interest" description="Disordered" evidence="23">
    <location>
        <begin position="238"/>
        <end position="258"/>
    </location>
</feature>
<dbReference type="GO" id="GO:0010628">
    <property type="term" value="P:positive regulation of gene expression"/>
    <property type="evidence" value="ECO:0007669"/>
    <property type="project" value="UniProtKB-ARBA"/>
</dbReference>
<dbReference type="GO" id="GO:0005819">
    <property type="term" value="C:spindle"/>
    <property type="evidence" value="ECO:0007669"/>
    <property type="project" value="UniProtKB-SubCell"/>
</dbReference>
<dbReference type="GO" id="GO:0005634">
    <property type="term" value="C:nucleus"/>
    <property type="evidence" value="ECO:0007669"/>
    <property type="project" value="UniProtKB-SubCell"/>
</dbReference>
<dbReference type="SMART" id="SM00399">
    <property type="entry name" value="ZnF_C4"/>
    <property type="match status" value="1"/>
</dbReference>
<dbReference type="GO" id="GO:0051414">
    <property type="term" value="P:response to cortisol"/>
    <property type="evidence" value="ECO:0007669"/>
    <property type="project" value="UniProtKB-ARBA"/>
</dbReference>
<dbReference type="Pfam" id="PF00104">
    <property type="entry name" value="Hormone_recep"/>
    <property type="match status" value="1"/>
</dbReference>
<keyword evidence="12" id="KW-0156">Chromatin regulator</keyword>
<dbReference type="SMART" id="SM00430">
    <property type="entry name" value="HOLI"/>
    <property type="match status" value="1"/>
</dbReference>
<dbReference type="SUPFAM" id="SSF48508">
    <property type="entry name" value="Nuclear receptor ligand-binding domain"/>
    <property type="match status" value="1"/>
</dbReference>
<evidence type="ECO:0000256" key="5">
    <source>
        <dbReference type="ARBA" id="ARBA00005413"/>
    </source>
</evidence>
<keyword evidence="18 22" id="KW-0675">Receptor</keyword>
<evidence type="ECO:0000256" key="3">
    <source>
        <dbReference type="ARBA" id="ARBA00004186"/>
    </source>
</evidence>
<keyword evidence="11 22" id="KW-0862">Zinc</keyword>
<sequence>MDRGGLKHNPRDNSFVFSEQAGEVGFVNDIGKSARVQVPPTDDSSNGLNSSNLQRDRAAIGLGPRGRRAVEGTHVKEIGKLLRIQSMQSHQDALGPMNIGDSFSLLDETLADLNSSSTSGTSNTRELDPFHIKTEDLSPAIDKDRQEGLVEKDSDLGEATLDILRHLDLPGSLTELSELYVADEAAFLSSLAVDDAMLGDSLVKEKKSGDGGVGGGCVGNGSGGVGCNGGGCAGVNGADTRPQHRPPGQQPQPLMQSPSMNMPVIKTEKDAGYIQLCTPGVIKMENENRSYCQMSGLDMGSSHTAPAGGLSTMPAQGYCFGASVPPLSMHNEHATGVPQDQKPVFGLYPPLASLNDIWSRGNGFGEPSGMQRSSDGGPTTPTYPVTFNSPGSRAEANGSGGAAAKSGGAAHKICLVCSDEASGCHYGVLTCGSCKVFFKRAVEGWRARQNTDGQHNYLCAGRNDCIIDKIRRKNCPACRFRKCLQAGMNLEARKNKKLIRLTRQQSGGDTPRPLPDERQCALVPKSMPQLTPTMLSLLKAIEPEVMYSGYDSTIPDTSTRLMTTLNRLGGKQVISAVKWAKSLPGFRNLHLDDQMTLLQCSWLFLMSFGLGWRSYQQCSGGMLCFAPDLVINEERMKLPYMSDQCEQMLKISSEFVRLQVSYEEYLCMKVLLLLSTIPKDGLKSQGVFDEIRMSYIKELGKAIVKREENSSSQNWQRFYQLTKLLDTMQEMVEGLLNFCFYTFVNKSLSVEFPEMLAEIISNQLPKFKDGSVKPLLFHQK</sequence>
<dbReference type="Pfam" id="PF02155">
    <property type="entry name" value="GCR"/>
    <property type="match status" value="1"/>
</dbReference>
<dbReference type="CDD" id="cd07172">
    <property type="entry name" value="NR_DBD_GR_PR"/>
    <property type="match status" value="1"/>
</dbReference>
<keyword evidence="16" id="KW-0496">Mitochondrion</keyword>
<accession>A0A6P3WAR4</accession>
<evidence type="ECO:0000256" key="10">
    <source>
        <dbReference type="ARBA" id="ARBA00022771"/>
    </source>
</evidence>
<evidence type="ECO:0000256" key="4">
    <source>
        <dbReference type="ARBA" id="ARBA00004300"/>
    </source>
</evidence>
<protein>
    <recommendedName>
        <fullName evidence="6">Glucocorticoid receptor</fullName>
    </recommendedName>
    <alternativeName>
        <fullName evidence="21">Nuclear receptor subfamily 3 group C member 1</fullName>
    </alternativeName>
</protein>
<dbReference type="KEGG" id="char:105909165"/>
<keyword evidence="10 22" id="KW-0863">Zinc-finger</keyword>
<dbReference type="Gene3D" id="3.30.50.10">
    <property type="entry name" value="Erythroid Transcription Factor GATA-1, subunit A"/>
    <property type="match status" value="1"/>
</dbReference>
<evidence type="ECO:0000256" key="13">
    <source>
        <dbReference type="ARBA" id="ARBA00023015"/>
    </source>
</evidence>
<evidence type="ECO:0000256" key="22">
    <source>
        <dbReference type="RuleBase" id="RU004334"/>
    </source>
</evidence>
<comment type="similarity">
    <text evidence="5">Belongs to the nuclear hormone receptor family. NR3 subfamily.</text>
</comment>
<dbReference type="SUPFAM" id="SSF57716">
    <property type="entry name" value="Glucocorticoid receptor-like (DNA-binding domain)"/>
    <property type="match status" value="1"/>
</dbReference>
<dbReference type="InterPro" id="IPR050200">
    <property type="entry name" value="Nuclear_hormone_rcpt_NR3"/>
</dbReference>
<dbReference type="InterPro" id="IPR035500">
    <property type="entry name" value="NHR-like_dom_sf"/>
</dbReference>
<evidence type="ECO:0000256" key="11">
    <source>
        <dbReference type="ARBA" id="ARBA00022833"/>
    </source>
</evidence>
<keyword evidence="14" id="KW-0446">Lipid-binding</keyword>
<dbReference type="PROSITE" id="PS51030">
    <property type="entry name" value="NUCLEAR_REC_DBD_2"/>
    <property type="match status" value="1"/>
</dbReference>
<evidence type="ECO:0000256" key="23">
    <source>
        <dbReference type="SAM" id="MobiDB-lite"/>
    </source>
</evidence>
<dbReference type="PRINTS" id="PR00047">
    <property type="entry name" value="STROIDFINGER"/>
</dbReference>
<feature type="compositionally biased region" description="Low complexity" evidence="23">
    <location>
        <begin position="44"/>
        <end position="53"/>
    </location>
</feature>
<evidence type="ECO:0000256" key="6">
    <source>
        <dbReference type="ARBA" id="ARBA00015625"/>
    </source>
</evidence>
<dbReference type="Proteomes" id="UP000515152">
    <property type="component" value="Chromosome 8"/>
</dbReference>
<evidence type="ECO:0000259" key="24">
    <source>
        <dbReference type="PROSITE" id="PS51030"/>
    </source>
</evidence>
<evidence type="ECO:0000256" key="12">
    <source>
        <dbReference type="ARBA" id="ARBA00022853"/>
    </source>
</evidence>
<dbReference type="Gene3D" id="1.10.565.10">
    <property type="entry name" value="Retinoid X Receptor"/>
    <property type="match status" value="1"/>
</dbReference>
<keyword evidence="13 22" id="KW-0805">Transcription regulation</keyword>
<evidence type="ECO:0000256" key="2">
    <source>
        <dbReference type="ARBA" id="ARBA00004173"/>
    </source>
</evidence>
<comment type="subcellular location">
    <subcellularLocation>
        <location evidence="4">Cytoplasm</location>
        <location evidence="4">Cytoskeleton</location>
        <location evidence="4">Microtubule organizing center</location>
        <location evidence="4">Centrosome</location>
    </subcellularLocation>
    <subcellularLocation>
        <location evidence="3">Cytoplasm</location>
        <location evidence="3">Cytoskeleton</location>
        <location evidence="3">Spindle</location>
    </subcellularLocation>
    <subcellularLocation>
        <location evidence="2">Mitochondrion</location>
    </subcellularLocation>
    <subcellularLocation>
        <location evidence="1 22">Nucleus</location>
    </subcellularLocation>
</comment>
<keyword evidence="15 22" id="KW-0238">DNA-binding</keyword>
<evidence type="ECO:0000256" key="19">
    <source>
        <dbReference type="ARBA" id="ARBA00023212"/>
    </source>
</evidence>
<dbReference type="GO" id="GO:0031963">
    <property type="term" value="F:nuclear cortisol receptor activity"/>
    <property type="evidence" value="ECO:0007669"/>
    <property type="project" value="UniProtKB-ARBA"/>
</dbReference>
<dbReference type="GO" id="GO:1990239">
    <property type="term" value="F:steroid hormone binding"/>
    <property type="evidence" value="ECO:0007669"/>
    <property type="project" value="UniProtKB-ARBA"/>
</dbReference>
<evidence type="ECO:0000256" key="9">
    <source>
        <dbReference type="ARBA" id="ARBA00022723"/>
    </source>
</evidence>
<evidence type="ECO:0000256" key="17">
    <source>
        <dbReference type="ARBA" id="ARBA00023163"/>
    </source>
</evidence>